<dbReference type="AlphaFoldDB" id="A0A9D1HWL1"/>
<accession>A0A9D1HWL1</accession>
<name>A0A9D1HWL1_9ACTN</name>
<dbReference type="EMBL" id="DVMQ01000014">
    <property type="protein sequence ID" value="HIU24061.1"/>
    <property type="molecule type" value="Genomic_DNA"/>
</dbReference>
<dbReference type="InterPro" id="IPR009825">
    <property type="entry name" value="ECF_substrate-spec-like"/>
</dbReference>
<feature type="transmembrane region" description="Helical" evidence="1">
    <location>
        <begin position="65"/>
        <end position="85"/>
    </location>
</feature>
<dbReference type="Proteomes" id="UP000824078">
    <property type="component" value="Unassembled WGS sequence"/>
</dbReference>
<evidence type="ECO:0000256" key="1">
    <source>
        <dbReference type="SAM" id="Phobius"/>
    </source>
</evidence>
<dbReference type="Pfam" id="PF07155">
    <property type="entry name" value="ECF-ribofla_trS"/>
    <property type="match status" value="1"/>
</dbReference>
<gene>
    <name evidence="2" type="ORF">IAD17_03985</name>
</gene>
<feature type="transmembrane region" description="Helical" evidence="1">
    <location>
        <begin position="106"/>
        <end position="124"/>
    </location>
</feature>
<feature type="transmembrane region" description="Helical" evidence="1">
    <location>
        <begin position="190"/>
        <end position="215"/>
    </location>
</feature>
<dbReference type="GO" id="GO:0016020">
    <property type="term" value="C:membrane"/>
    <property type="evidence" value="ECO:0007669"/>
    <property type="project" value="InterPro"/>
</dbReference>
<dbReference type="Gene3D" id="1.10.1760.20">
    <property type="match status" value="1"/>
</dbReference>
<proteinExistence type="predicted"/>
<evidence type="ECO:0000313" key="3">
    <source>
        <dbReference type="Proteomes" id="UP000824078"/>
    </source>
</evidence>
<keyword evidence="1" id="KW-1133">Transmembrane helix</keyword>
<keyword evidence="1" id="KW-0812">Transmembrane</keyword>
<comment type="caution">
    <text evidence="2">The sequence shown here is derived from an EMBL/GenBank/DDBJ whole genome shotgun (WGS) entry which is preliminary data.</text>
</comment>
<evidence type="ECO:0000313" key="2">
    <source>
        <dbReference type="EMBL" id="HIU24061.1"/>
    </source>
</evidence>
<keyword evidence="1" id="KW-0472">Membrane</keyword>
<feature type="transmembrane region" description="Helical" evidence="1">
    <location>
        <begin position="130"/>
        <end position="147"/>
    </location>
</feature>
<sequence length="232" mass="24810">MQQPLRTHVTQVLEIILLLAVPTALFVCAALRIEAAAGLTLFIAVVGVMGMMANYEASRPALRQLMPTVVLGAVAAAGRVLFAVVPDIKPVSAITIVAGACLGRRNGFMVGALAALVSNMFFGQGPWTPWQMYAWGLIGYLSGVLAQKGIISSGRSVSVFGFLSCLLYGVILNGWYIVGYVYPLTLTGALAALLAGFSLDLVHAVATVVFLALIWKPWTIRIRRVVRTYDLV</sequence>
<protein>
    <submittedName>
        <fullName evidence="2">ECF transporter S component</fullName>
    </submittedName>
</protein>
<feature type="transmembrane region" description="Helical" evidence="1">
    <location>
        <begin position="12"/>
        <end position="31"/>
    </location>
</feature>
<reference evidence="2" key="2">
    <citation type="journal article" date="2021" name="PeerJ">
        <title>Extensive microbial diversity within the chicken gut microbiome revealed by metagenomics and culture.</title>
        <authorList>
            <person name="Gilroy R."/>
            <person name="Ravi A."/>
            <person name="Getino M."/>
            <person name="Pursley I."/>
            <person name="Horton D.L."/>
            <person name="Alikhan N.F."/>
            <person name="Baker D."/>
            <person name="Gharbi K."/>
            <person name="Hall N."/>
            <person name="Watson M."/>
            <person name="Adriaenssens E.M."/>
            <person name="Foster-Nyarko E."/>
            <person name="Jarju S."/>
            <person name="Secka A."/>
            <person name="Antonio M."/>
            <person name="Oren A."/>
            <person name="Chaudhuri R.R."/>
            <person name="La Ragione R."/>
            <person name="Hildebrand F."/>
            <person name="Pallen M.J."/>
        </authorList>
    </citation>
    <scope>NUCLEOTIDE SEQUENCE</scope>
    <source>
        <strain evidence="2">ChiHjej12B11-29160</strain>
    </source>
</reference>
<feature type="transmembrane region" description="Helical" evidence="1">
    <location>
        <begin position="159"/>
        <end position="178"/>
    </location>
</feature>
<feature type="transmembrane region" description="Helical" evidence="1">
    <location>
        <begin position="36"/>
        <end position="53"/>
    </location>
</feature>
<organism evidence="2 3">
    <name type="scientific">Candidatus Coprovicinus avistercoris</name>
    <dbReference type="NCBI Taxonomy" id="2840754"/>
    <lineage>
        <taxon>Bacteria</taxon>
        <taxon>Bacillati</taxon>
        <taxon>Actinomycetota</taxon>
        <taxon>Coriobacteriia</taxon>
        <taxon>Coriobacteriales</taxon>
        <taxon>Coriobacteriaceae</taxon>
        <taxon>Coriobacteriaceae incertae sedis</taxon>
        <taxon>Candidatus Coprovicinus</taxon>
    </lineage>
</organism>
<reference evidence="2" key="1">
    <citation type="submission" date="2020-10" db="EMBL/GenBank/DDBJ databases">
        <authorList>
            <person name="Gilroy R."/>
        </authorList>
    </citation>
    <scope>NUCLEOTIDE SEQUENCE</scope>
    <source>
        <strain evidence="2">ChiHjej12B11-29160</strain>
    </source>
</reference>